<keyword evidence="1" id="KW-0472">Membrane</keyword>
<accession>A0A0E3NIT1</accession>
<dbReference type="PANTHER" id="PTHR37304:SF1">
    <property type="entry name" value="MEMBRANE PROTEIN"/>
    <property type="match status" value="1"/>
</dbReference>
<dbReference type="HOGENOM" id="CLU_179993_2_0_2"/>
<dbReference type="GeneID" id="41603175"/>
<evidence type="ECO:0000256" key="1">
    <source>
        <dbReference type="SAM" id="Phobius"/>
    </source>
</evidence>
<dbReference type="PANTHER" id="PTHR37304">
    <property type="entry name" value="MEMBRANE PROTEIN-RELATED"/>
    <property type="match status" value="1"/>
</dbReference>
<dbReference type="AlphaFoldDB" id="A0A0E3NIT1"/>
<proteinExistence type="predicted"/>
<feature type="transmembrane region" description="Helical" evidence="1">
    <location>
        <begin position="45"/>
        <end position="63"/>
    </location>
</feature>
<keyword evidence="1" id="KW-1133">Transmembrane helix</keyword>
<feature type="transmembrane region" description="Helical" evidence="1">
    <location>
        <begin position="7"/>
        <end position="25"/>
    </location>
</feature>
<dbReference type="InterPro" id="IPR007211">
    <property type="entry name" value="DUF378"/>
</dbReference>
<dbReference type="Pfam" id="PF04070">
    <property type="entry name" value="DUF378"/>
    <property type="match status" value="1"/>
</dbReference>
<organism evidence="2 3">
    <name type="scientific">Methanosarcina thermophila CHTI-55</name>
    <dbReference type="NCBI Taxonomy" id="1434121"/>
    <lineage>
        <taxon>Archaea</taxon>
        <taxon>Methanobacteriati</taxon>
        <taxon>Methanobacteriota</taxon>
        <taxon>Stenosarchaea group</taxon>
        <taxon>Methanomicrobia</taxon>
        <taxon>Methanosarcinales</taxon>
        <taxon>Methanosarcinaceae</taxon>
        <taxon>Methanosarcina</taxon>
    </lineage>
</organism>
<gene>
    <name evidence="2" type="ORF">MSTHC_1816</name>
</gene>
<dbReference type="PATRIC" id="fig|1434121.4.peg.2223"/>
<reference evidence="2 3" key="1">
    <citation type="submission" date="2014-07" db="EMBL/GenBank/DDBJ databases">
        <title>Methanogenic archaea and the global carbon cycle.</title>
        <authorList>
            <person name="Henriksen J.R."/>
            <person name="Luke J."/>
            <person name="Reinhart S."/>
            <person name="Benedict M.N."/>
            <person name="Youngblut N.D."/>
            <person name="Metcalf M.E."/>
            <person name="Whitaker R.J."/>
            <person name="Metcalf W.W."/>
        </authorList>
    </citation>
    <scope>NUCLEOTIDE SEQUENCE [LARGE SCALE GENOMIC DNA]</scope>
    <source>
        <strain evidence="2 3">CHTI-55</strain>
    </source>
</reference>
<keyword evidence="1" id="KW-0812">Transmembrane</keyword>
<evidence type="ECO:0000313" key="3">
    <source>
        <dbReference type="Proteomes" id="UP000056925"/>
    </source>
</evidence>
<dbReference type="Proteomes" id="UP000056925">
    <property type="component" value="Chromosome"/>
</dbReference>
<dbReference type="EMBL" id="CP009502">
    <property type="protein sequence ID" value="AKB16134.1"/>
    <property type="molecule type" value="Genomic_DNA"/>
</dbReference>
<protein>
    <submittedName>
        <fullName evidence="2">DUF378 domain-containing protein</fullName>
    </submittedName>
</protein>
<dbReference type="RefSeq" id="WP_148704627.1">
    <property type="nucleotide sequence ID" value="NZ_CP009502.1"/>
</dbReference>
<sequence length="78" mass="8569">MAVRNPVDLIALILVIVGGLNWGLVGLFDFNLVDAIFGAGSTLSRIIYILVGLAALYMIYFTVRTDTYQTHEAAVRHD</sequence>
<evidence type="ECO:0000313" key="2">
    <source>
        <dbReference type="EMBL" id="AKB16134.1"/>
    </source>
</evidence>
<name>A0A0E3NIT1_METTE</name>
<dbReference type="KEGG" id="mthe:MSTHC_1816"/>